<feature type="transmembrane region" description="Helical" evidence="1">
    <location>
        <begin position="582"/>
        <end position="601"/>
    </location>
</feature>
<feature type="transmembrane region" description="Helical" evidence="1">
    <location>
        <begin position="67"/>
        <end position="86"/>
    </location>
</feature>
<feature type="transmembrane region" description="Helical" evidence="1">
    <location>
        <begin position="244"/>
        <end position="265"/>
    </location>
</feature>
<dbReference type="InterPro" id="IPR007658">
    <property type="entry name" value="DUF594"/>
</dbReference>
<keyword evidence="1" id="KW-1133">Transmembrane helix</keyword>
<evidence type="ECO:0000313" key="3">
    <source>
        <dbReference type="EMBL" id="KAG2655639.1"/>
    </source>
</evidence>
<proteinExistence type="predicted"/>
<dbReference type="PANTHER" id="PTHR31325">
    <property type="entry name" value="OS01G0798800 PROTEIN-RELATED"/>
    <property type="match status" value="1"/>
</dbReference>
<dbReference type="Pfam" id="PF13968">
    <property type="entry name" value="DUF4220"/>
    <property type="match status" value="1"/>
</dbReference>
<dbReference type="Pfam" id="PF04578">
    <property type="entry name" value="DUF594"/>
    <property type="match status" value="1"/>
</dbReference>
<dbReference type="InterPro" id="IPR025315">
    <property type="entry name" value="DUF4220"/>
</dbReference>
<protein>
    <recommendedName>
        <fullName evidence="2">DUF4220 domain-containing protein</fullName>
    </recommendedName>
</protein>
<comment type="caution">
    <text evidence="3">The sequence shown here is derived from an EMBL/GenBank/DDBJ whole genome shotgun (WGS) entry which is preliminary data.</text>
</comment>
<keyword evidence="1" id="KW-0812">Transmembrane</keyword>
<feature type="transmembrane region" description="Helical" evidence="1">
    <location>
        <begin position="213"/>
        <end position="232"/>
    </location>
</feature>
<dbReference type="Proteomes" id="UP000823388">
    <property type="component" value="Chromosome 1K"/>
</dbReference>
<evidence type="ECO:0000259" key="2">
    <source>
        <dbReference type="Pfam" id="PF13968"/>
    </source>
</evidence>
<reference evidence="3" key="1">
    <citation type="submission" date="2020-05" db="EMBL/GenBank/DDBJ databases">
        <title>WGS assembly of Panicum virgatum.</title>
        <authorList>
            <person name="Lovell J.T."/>
            <person name="Jenkins J."/>
            <person name="Shu S."/>
            <person name="Juenger T.E."/>
            <person name="Schmutz J."/>
        </authorList>
    </citation>
    <scope>NUCLEOTIDE SEQUENCE</scope>
    <source>
        <strain evidence="3">AP13</strain>
    </source>
</reference>
<keyword evidence="1" id="KW-0472">Membrane</keyword>
<name>A0A8T0XJK9_PANVG</name>
<sequence>MSIGCKTGEHQQLMAFWGPFFLVHLGGQDTITAYAMEDSQLWLRHLLTFAVQALGAGYVLYKNIGGHGPLLAPAVVMYLVGVLKNAERVWALSFSRLEMIRRYLDSVSIEKKDGDYPGADCLQPREDESVLQGAHDLLNICMGQFVDDKIWPSEFQRNAMEYFHGNKKTFELIEMQLSLMYDIFYTKAAVVRTAQFTLVLAVIHTWYGRCFRAISLLGTAMAFFLFQFSAAAGKGSYNRVDAAVTYMLVTGALILETASVVRAMGSTWTCAMLRVSKWDWLHKLQKQILCSNCRRTEPLLSTKIVAFCTNSSSMIATGAKELLLEEIRRMVTECQDKEEMMWSYRGQCALEGRLDGFLKDLTWSTSTEFDQCILAWHFATDKFLRQLKSTDARGALVEATKTVSNYMMFLLVERPYMLPSPVRPTLHLKARQELQAKGAAGVLAPGRQLDHELIKKLQMLYTRKMKLKKTALKMPAEPNLELLRVVFGVWVEMLCYAAHHCSRESHARQLSSGGELITVVWLLTTAEFDRVYYKETNFKERKHGSIWNFLNFVDSTDFIKSVTDFIKSIASFLKVLILQTCYGIFIFIYAIGFCVFLPLFLPFRVMNRIVRLD</sequence>
<dbReference type="EMBL" id="CM029037">
    <property type="protein sequence ID" value="KAG2655639.1"/>
    <property type="molecule type" value="Genomic_DNA"/>
</dbReference>
<feature type="domain" description="DUF4220" evidence="2">
    <location>
        <begin position="8"/>
        <end position="294"/>
    </location>
</feature>
<evidence type="ECO:0000313" key="4">
    <source>
        <dbReference type="Proteomes" id="UP000823388"/>
    </source>
</evidence>
<keyword evidence="4" id="KW-1185">Reference proteome</keyword>
<gene>
    <name evidence="3" type="ORF">PVAP13_1KG026009</name>
</gene>
<dbReference type="AlphaFoldDB" id="A0A8T0XJK9"/>
<accession>A0A8T0XJK9</accession>
<evidence type="ECO:0000256" key="1">
    <source>
        <dbReference type="SAM" id="Phobius"/>
    </source>
</evidence>
<organism evidence="3 4">
    <name type="scientific">Panicum virgatum</name>
    <name type="common">Blackwell switchgrass</name>
    <dbReference type="NCBI Taxonomy" id="38727"/>
    <lineage>
        <taxon>Eukaryota</taxon>
        <taxon>Viridiplantae</taxon>
        <taxon>Streptophyta</taxon>
        <taxon>Embryophyta</taxon>
        <taxon>Tracheophyta</taxon>
        <taxon>Spermatophyta</taxon>
        <taxon>Magnoliopsida</taxon>
        <taxon>Liliopsida</taxon>
        <taxon>Poales</taxon>
        <taxon>Poaceae</taxon>
        <taxon>PACMAD clade</taxon>
        <taxon>Panicoideae</taxon>
        <taxon>Panicodae</taxon>
        <taxon>Paniceae</taxon>
        <taxon>Panicinae</taxon>
        <taxon>Panicum</taxon>
        <taxon>Panicum sect. Hiantes</taxon>
    </lineage>
</organism>